<dbReference type="RefSeq" id="WP_149433185.1">
    <property type="nucleotide sequence ID" value="NZ_VLNY01000026.1"/>
</dbReference>
<keyword evidence="2" id="KW-1185">Reference proteome</keyword>
<sequence length="133" mass="14597">MIVDACGREFRFRFDPSYRLAARLFGIRDDSAVVRVGAGELCARFGPWTVRTPLRNIAAVSLTGPYAFVKTVGPAHLSFGDRGLTFASNNTRGVFVEFVDPIRGIDPFGLVRHPNLTMTVAEPAELVTLLDAR</sequence>
<proteinExistence type="predicted"/>
<dbReference type="Proteomes" id="UP000322244">
    <property type="component" value="Unassembled WGS sequence"/>
</dbReference>
<gene>
    <name evidence="1" type="ORF">FOY51_26065</name>
</gene>
<dbReference type="AlphaFoldDB" id="A0A5A7S6N6"/>
<reference evidence="1 2" key="1">
    <citation type="submission" date="2019-07" db="EMBL/GenBank/DDBJ databases">
        <title>Rhodococcus cavernicolus sp. nov., isolated from a cave.</title>
        <authorList>
            <person name="Lee S.D."/>
        </authorList>
    </citation>
    <scope>NUCLEOTIDE SEQUENCE [LARGE SCALE GENOMIC DNA]</scope>
    <source>
        <strain evidence="1 2">C1-24</strain>
    </source>
</reference>
<dbReference type="OrthoDB" id="191189at2"/>
<accession>A0A5A7S6N6</accession>
<comment type="caution">
    <text evidence="1">The sequence shown here is derived from an EMBL/GenBank/DDBJ whole genome shotgun (WGS) entry which is preliminary data.</text>
</comment>
<evidence type="ECO:0000313" key="1">
    <source>
        <dbReference type="EMBL" id="KAA0016560.1"/>
    </source>
</evidence>
<name>A0A5A7S6N6_9NOCA</name>
<evidence type="ECO:0000313" key="2">
    <source>
        <dbReference type="Proteomes" id="UP000322244"/>
    </source>
</evidence>
<protein>
    <submittedName>
        <fullName evidence="1">Uncharacterized protein</fullName>
    </submittedName>
</protein>
<dbReference type="EMBL" id="VLNY01000026">
    <property type="protein sequence ID" value="KAA0016560.1"/>
    <property type="molecule type" value="Genomic_DNA"/>
</dbReference>
<organism evidence="1 2">
    <name type="scientific">Antrihabitans cavernicola</name>
    <dbReference type="NCBI Taxonomy" id="2495913"/>
    <lineage>
        <taxon>Bacteria</taxon>
        <taxon>Bacillati</taxon>
        <taxon>Actinomycetota</taxon>
        <taxon>Actinomycetes</taxon>
        <taxon>Mycobacteriales</taxon>
        <taxon>Nocardiaceae</taxon>
        <taxon>Antrihabitans</taxon>
    </lineage>
</organism>